<accession>A0A4R7B0B1</accession>
<keyword evidence="9" id="KW-1185">Reference proteome</keyword>
<dbReference type="AlphaFoldDB" id="A0A4R7B0B1"/>
<keyword evidence="4" id="KW-0975">Bacterial flagellum</keyword>
<dbReference type="PANTHER" id="PTHR30288:SF0">
    <property type="entry name" value="FLAGELLAR HOOK-ASSOCIATED PROTEIN 2"/>
    <property type="match status" value="1"/>
</dbReference>
<evidence type="ECO:0000313" key="9">
    <source>
        <dbReference type="Proteomes" id="UP000295611"/>
    </source>
</evidence>
<keyword evidence="8" id="KW-0282">Flagellum</keyword>
<keyword evidence="8" id="KW-0966">Cell projection</keyword>
<dbReference type="InterPro" id="IPR003481">
    <property type="entry name" value="FliD_N"/>
</dbReference>
<dbReference type="Pfam" id="PF02465">
    <property type="entry name" value="FliD_N"/>
    <property type="match status" value="1"/>
</dbReference>
<comment type="caution">
    <text evidence="8">The sequence shown here is derived from an EMBL/GenBank/DDBJ whole genome shotgun (WGS) entry which is preliminary data.</text>
</comment>
<proteinExistence type="inferred from homology"/>
<dbReference type="OrthoDB" id="9810816at2"/>
<reference evidence="8 9" key="1">
    <citation type="submission" date="2019-03" db="EMBL/GenBank/DDBJ databases">
        <title>Genomic Encyclopedia of Type Strains, Phase III (KMG-III): the genomes of soil and plant-associated and newly described type strains.</title>
        <authorList>
            <person name="Whitman W."/>
        </authorList>
    </citation>
    <scope>NUCLEOTIDE SEQUENCE [LARGE SCALE GENOMIC DNA]</scope>
    <source>
        <strain evidence="8 9">CECT 8976</strain>
    </source>
</reference>
<evidence type="ECO:0000256" key="5">
    <source>
        <dbReference type="ARBA" id="ARBA00033074"/>
    </source>
</evidence>
<gene>
    <name evidence="8" type="ORF">DFP86_11258</name>
</gene>
<evidence type="ECO:0000256" key="2">
    <source>
        <dbReference type="ARBA" id="ARBA00009764"/>
    </source>
</evidence>
<name>A0A4R7B0B1_9NEIS</name>
<dbReference type="PANTHER" id="PTHR30288">
    <property type="entry name" value="FLAGELLAR CAP/ASSEMBLY PROTEIN FLID"/>
    <property type="match status" value="1"/>
</dbReference>
<comment type="subcellular location">
    <subcellularLocation>
        <location evidence="1">Bacterial flagellum</location>
    </subcellularLocation>
</comment>
<organism evidence="8 9">
    <name type="scientific">Paludibacterium purpuratum</name>
    <dbReference type="NCBI Taxonomy" id="1144873"/>
    <lineage>
        <taxon>Bacteria</taxon>
        <taxon>Pseudomonadati</taxon>
        <taxon>Pseudomonadota</taxon>
        <taxon>Betaproteobacteria</taxon>
        <taxon>Neisseriales</taxon>
        <taxon>Chromobacteriaceae</taxon>
        <taxon>Paludibacterium</taxon>
    </lineage>
</organism>
<evidence type="ECO:0000256" key="3">
    <source>
        <dbReference type="ARBA" id="ARBA00011255"/>
    </source>
</evidence>
<protein>
    <recommendedName>
        <fullName evidence="6">Filament cap protein</fullName>
    </recommendedName>
    <alternativeName>
        <fullName evidence="5">Flagellar cap protein</fullName>
    </alternativeName>
</protein>
<feature type="domain" description="Flagellar hook-associated protein 2 N-terminal" evidence="7">
    <location>
        <begin position="37"/>
        <end position="108"/>
    </location>
</feature>
<dbReference type="EMBL" id="SNZP01000012">
    <property type="protein sequence ID" value="TDR73854.1"/>
    <property type="molecule type" value="Genomic_DNA"/>
</dbReference>
<evidence type="ECO:0000259" key="7">
    <source>
        <dbReference type="Pfam" id="PF02465"/>
    </source>
</evidence>
<keyword evidence="8" id="KW-0969">Cilium</keyword>
<evidence type="ECO:0000256" key="4">
    <source>
        <dbReference type="ARBA" id="ARBA00023143"/>
    </source>
</evidence>
<comment type="similarity">
    <text evidence="2">Belongs to the FliD family.</text>
</comment>
<dbReference type="GO" id="GO:0009421">
    <property type="term" value="C:bacterial-type flagellum filament cap"/>
    <property type="evidence" value="ECO:0007669"/>
    <property type="project" value="InterPro"/>
</dbReference>
<dbReference type="InterPro" id="IPR040026">
    <property type="entry name" value="FliD"/>
</dbReference>
<sequence>MNSLYGLSPLFSPSGLYSVLGNSLNSTASNLIGTSSAAQSSAYQTEISAYGQLLSSLSNFQYALQQIAFANNPLTASSSNASVASASAASGAIAGTYNLTVTQLAQAQTVQSGDFANPASTVIGSGTLNIQTGTYTSGSNTFTSDGTTPASIAVSNGTLNSIATAINAAGVGVTASVQQDSGGYRLAIASSSTGSLKNFSITVNDSDGNNTDLAGLSQLAYDPTASSGAGKNLSLVQAGGNASYSVNGVSAVNSSNNGVSLASSVSANLLQSGSTVVSVGVDYSQLSSSVQSLATAFNTFQSSLNGMLGTGGALQDNAIAGQLAEALNSQALATLSNGSSNLQILSQLGVQLQQPQVAGLVGTLTLNSSTLQYAFNQDQSGAANLLSQSAQGFNTLSSAYSGAGYGILPQNIGLLQRLVQSENTLVQYSNQNPFSLTGLLGMMSNGTSNQSANLSGSQITALAQYASVLALGEPFAVQALLVGSLGQSGGFSAMA</sequence>
<dbReference type="RefSeq" id="WP_133682481.1">
    <property type="nucleotide sequence ID" value="NZ_SNZP01000012.1"/>
</dbReference>
<dbReference type="GO" id="GO:0009424">
    <property type="term" value="C:bacterial-type flagellum hook"/>
    <property type="evidence" value="ECO:0007669"/>
    <property type="project" value="InterPro"/>
</dbReference>
<evidence type="ECO:0000313" key="8">
    <source>
        <dbReference type="EMBL" id="TDR73854.1"/>
    </source>
</evidence>
<comment type="subunit">
    <text evidence="3">Homopentamer.</text>
</comment>
<dbReference type="GO" id="GO:0071973">
    <property type="term" value="P:bacterial-type flagellum-dependent cell motility"/>
    <property type="evidence" value="ECO:0007669"/>
    <property type="project" value="TreeGrafter"/>
</dbReference>
<evidence type="ECO:0000256" key="6">
    <source>
        <dbReference type="ARBA" id="ARBA00033192"/>
    </source>
</evidence>
<evidence type="ECO:0000256" key="1">
    <source>
        <dbReference type="ARBA" id="ARBA00004365"/>
    </source>
</evidence>
<dbReference type="Proteomes" id="UP000295611">
    <property type="component" value="Unassembled WGS sequence"/>
</dbReference>